<keyword evidence="1" id="KW-0732">Signal</keyword>
<dbReference type="PROSITE" id="PS51257">
    <property type="entry name" value="PROKAR_LIPOPROTEIN"/>
    <property type="match status" value="1"/>
</dbReference>
<sequence length="214" mass="22720">MIRPFLLAIATSALAGCSIIPDPAPADIIYRLSLSGESVPASPNATVIRVDRPSATSVFNTRSIVVSPDGRRLSTAAQAQWPEGTPSMLQEALIDALSRNPDLIGVLPQSGTRTDTRVHLTIKNFEAQFDRGETAAPLAVVRYTATLANAADRRLLDTFVTRHEVRADASRVSAIVMAIEKANDAAMKDIVDWIARADQAGMIEGQGALATASG</sequence>
<reference evidence="3" key="1">
    <citation type="journal article" date="2014" name="Int. J. Syst. Evol. Microbiol.">
        <title>Complete genome of a new Firmicutes species belonging to the dominant human colonic microbiota ('Ruminococcus bicirculans') reveals two chromosomes and a selective capacity to utilize plant glucans.</title>
        <authorList>
            <consortium name="NISC Comparative Sequencing Program"/>
            <person name="Wegmann U."/>
            <person name="Louis P."/>
            <person name="Goesmann A."/>
            <person name="Henrissat B."/>
            <person name="Duncan S.H."/>
            <person name="Flint H.J."/>
        </authorList>
    </citation>
    <scope>NUCLEOTIDE SEQUENCE</scope>
    <source>
        <strain evidence="3">NBRC 108216</strain>
    </source>
</reference>
<dbReference type="Gene3D" id="3.40.50.10610">
    <property type="entry name" value="ABC-type transport auxiliary lipoprotein component"/>
    <property type="match status" value="1"/>
</dbReference>
<keyword evidence="4" id="KW-1185">Reference proteome</keyword>
<comment type="caution">
    <text evidence="3">The sequence shown here is derived from an EMBL/GenBank/DDBJ whole genome shotgun (WGS) entry which is preliminary data.</text>
</comment>
<evidence type="ECO:0000313" key="3">
    <source>
        <dbReference type="EMBL" id="GLQ19300.1"/>
    </source>
</evidence>
<dbReference type="RefSeq" id="WP_284369054.1">
    <property type="nucleotide sequence ID" value="NZ_BSNJ01000001.1"/>
</dbReference>
<feature type="signal peptide" evidence="1">
    <location>
        <begin position="1"/>
        <end position="15"/>
    </location>
</feature>
<reference evidence="3" key="2">
    <citation type="submission" date="2023-01" db="EMBL/GenBank/DDBJ databases">
        <title>Draft genome sequence of Algimonas porphyrae strain NBRC 108216.</title>
        <authorList>
            <person name="Sun Q."/>
            <person name="Mori K."/>
        </authorList>
    </citation>
    <scope>NUCLEOTIDE SEQUENCE</scope>
    <source>
        <strain evidence="3">NBRC 108216</strain>
    </source>
</reference>
<dbReference type="Pfam" id="PF03886">
    <property type="entry name" value="ABC_trans_aux"/>
    <property type="match status" value="1"/>
</dbReference>
<feature type="domain" description="ABC-type transport auxiliary lipoprotein component" evidence="2">
    <location>
        <begin position="35"/>
        <end position="190"/>
    </location>
</feature>
<protein>
    <recommendedName>
        <fullName evidence="2">ABC-type transport auxiliary lipoprotein component domain-containing protein</fullName>
    </recommendedName>
</protein>
<proteinExistence type="predicted"/>
<dbReference type="Proteomes" id="UP001161390">
    <property type="component" value="Unassembled WGS sequence"/>
</dbReference>
<evidence type="ECO:0000256" key="1">
    <source>
        <dbReference type="SAM" id="SignalP"/>
    </source>
</evidence>
<feature type="chain" id="PRO_5045637709" description="ABC-type transport auxiliary lipoprotein component domain-containing protein" evidence="1">
    <location>
        <begin position="16"/>
        <end position="214"/>
    </location>
</feature>
<name>A0ABQ5UX49_9PROT</name>
<organism evidence="3 4">
    <name type="scientific">Algimonas porphyrae</name>
    <dbReference type="NCBI Taxonomy" id="1128113"/>
    <lineage>
        <taxon>Bacteria</taxon>
        <taxon>Pseudomonadati</taxon>
        <taxon>Pseudomonadota</taxon>
        <taxon>Alphaproteobacteria</taxon>
        <taxon>Maricaulales</taxon>
        <taxon>Robiginitomaculaceae</taxon>
        <taxon>Algimonas</taxon>
    </lineage>
</organism>
<dbReference type="InterPro" id="IPR005586">
    <property type="entry name" value="ABC_trans_aux"/>
</dbReference>
<evidence type="ECO:0000259" key="2">
    <source>
        <dbReference type="Pfam" id="PF03886"/>
    </source>
</evidence>
<dbReference type="SUPFAM" id="SSF159594">
    <property type="entry name" value="XCC0632-like"/>
    <property type="match status" value="1"/>
</dbReference>
<evidence type="ECO:0000313" key="4">
    <source>
        <dbReference type="Proteomes" id="UP001161390"/>
    </source>
</evidence>
<dbReference type="EMBL" id="BSNJ01000001">
    <property type="protein sequence ID" value="GLQ19300.1"/>
    <property type="molecule type" value="Genomic_DNA"/>
</dbReference>
<gene>
    <name evidence="3" type="ORF">GCM10007854_02550</name>
</gene>
<accession>A0ABQ5UX49</accession>